<dbReference type="SMART" id="SM01118">
    <property type="entry name" value="CYTH"/>
    <property type="match status" value="1"/>
</dbReference>
<keyword evidence="3" id="KW-1185">Reference proteome</keyword>
<organism evidence="2 3">
    <name type="scientific">Marinomonas phaeophyticola</name>
    <dbReference type="NCBI Taxonomy" id="3004091"/>
    <lineage>
        <taxon>Bacteria</taxon>
        <taxon>Pseudomonadati</taxon>
        <taxon>Pseudomonadota</taxon>
        <taxon>Gammaproteobacteria</taxon>
        <taxon>Oceanospirillales</taxon>
        <taxon>Oceanospirillaceae</taxon>
        <taxon>Marinomonas</taxon>
    </lineage>
</organism>
<dbReference type="Proteomes" id="UP001149719">
    <property type="component" value="Unassembled WGS sequence"/>
</dbReference>
<comment type="caution">
    <text evidence="2">The sequence shown here is derived from an EMBL/GenBank/DDBJ whole genome shotgun (WGS) entry which is preliminary data.</text>
</comment>
<accession>A0ABT4JR26</accession>
<dbReference type="CDD" id="cd07756">
    <property type="entry name" value="CYTH-like_Pase_CHAD"/>
    <property type="match status" value="1"/>
</dbReference>
<dbReference type="PANTHER" id="PTHR39569">
    <property type="entry name" value="INORGANIC TRIPHOSPHATASE"/>
    <property type="match status" value="1"/>
</dbReference>
<feature type="domain" description="CYTH" evidence="1">
    <location>
        <begin position="2"/>
        <end position="207"/>
    </location>
</feature>
<dbReference type="Gene3D" id="2.40.320.10">
    <property type="entry name" value="Hypothetical Protein Pfu-838710-001"/>
    <property type="match status" value="1"/>
</dbReference>
<reference evidence="2" key="1">
    <citation type="submission" date="2022-12" db="EMBL/GenBank/DDBJ databases">
        <title>Marinomonas 15G1-11 sp. nov, isolated from marine algae.</title>
        <authorList>
            <person name="Butt M."/>
            <person name="Choi D.G."/>
            <person name="Kim J.M."/>
            <person name="Lee J.K."/>
            <person name="Baek J.H."/>
            <person name="Jeon C.O."/>
        </authorList>
    </citation>
    <scope>NUCLEOTIDE SEQUENCE</scope>
    <source>
        <strain evidence="2">15G1-11</strain>
    </source>
</reference>
<evidence type="ECO:0000313" key="3">
    <source>
        <dbReference type="Proteomes" id="UP001149719"/>
    </source>
</evidence>
<evidence type="ECO:0000313" key="2">
    <source>
        <dbReference type="EMBL" id="MCZ2720833.1"/>
    </source>
</evidence>
<dbReference type="SUPFAM" id="SSF55154">
    <property type="entry name" value="CYTH-like phosphatases"/>
    <property type="match status" value="1"/>
</dbReference>
<proteinExistence type="predicted"/>
<evidence type="ECO:0000259" key="1">
    <source>
        <dbReference type="PROSITE" id="PS51707"/>
    </source>
</evidence>
<name>A0ABT4JR26_9GAMM</name>
<protein>
    <submittedName>
        <fullName evidence="2">CYTH domain-containing protein</fullName>
    </submittedName>
</protein>
<dbReference type="Pfam" id="PF01928">
    <property type="entry name" value="CYTH"/>
    <property type="match status" value="1"/>
</dbReference>
<dbReference type="InterPro" id="IPR039013">
    <property type="entry name" value="YgiF"/>
</dbReference>
<dbReference type="RefSeq" id="WP_269123033.1">
    <property type="nucleotide sequence ID" value="NZ_JAPUBN010000011.1"/>
</dbReference>
<dbReference type="InterPro" id="IPR033469">
    <property type="entry name" value="CYTH-like_dom_sf"/>
</dbReference>
<dbReference type="PANTHER" id="PTHR39569:SF1">
    <property type="entry name" value="INORGANIC TRIPHOSPHATASE"/>
    <property type="match status" value="1"/>
</dbReference>
<dbReference type="PROSITE" id="PS51707">
    <property type="entry name" value="CYTH"/>
    <property type="match status" value="1"/>
</dbReference>
<gene>
    <name evidence="2" type="ORF">O1D97_04040</name>
</gene>
<sequence length="311" mass="35652">MATELELKLMVHPTCFDKAVQALDAFCVKEVNAIRQPTLNLMNGYYDTQDALLMSSGIALRVRSVNEEYIQTLKTRGVSRVGMHARGEWEWNVPTDALDFELITPDMLPSNLHNKEWQSKIGIVYRTDFERQIWLIDFAGSKIEVVCDRGEVTSPYGHDGISEIEFELKQGDETSLYQAALSLAQQVPLQVCTVSKAQRGVRLKTPIIELPDDLPEDAQHFQIGAYWYEVWLTYWEAMVHREDDSLYQEIETALLNLQNYLPNELSGKIAYLLTIPERLLDPEKPLFLSLSQDTQMGVSMLEIGRWLNLQH</sequence>
<dbReference type="EMBL" id="JAPUBN010000011">
    <property type="protein sequence ID" value="MCZ2720833.1"/>
    <property type="molecule type" value="Genomic_DNA"/>
</dbReference>
<dbReference type="InterPro" id="IPR023577">
    <property type="entry name" value="CYTH_domain"/>
</dbReference>